<proteinExistence type="predicted"/>
<keyword evidence="2" id="KW-0472">Membrane</keyword>
<name>A0A6K1QST1_STAAU</name>
<evidence type="ECO:0000256" key="1">
    <source>
        <dbReference type="SAM" id="MobiDB-lite"/>
    </source>
</evidence>
<evidence type="ECO:0000256" key="2">
    <source>
        <dbReference type="SAM" id="Phobius"/>
    </source>
</evidence>
<dbReference type="EMBL" id="CACRUD010000030">
    <property type="protein sequence ID" value="VYU49250.1"/>
    <property type="molecule type" value="Genomic_DNA"/>
</dbReference>
<feature type="transmembrane region" description="Helical" evidence="2">
    <location>
        <begin position="48"/>
        <end position="68"/>
    </location>
</feature>
<evidence type="ECO:0008006" key="4">
    <source>
        <dbReference type="Google" id="ProtNLM"/>
    </source>
</evidence>
<feature type="transmembrane region" description="Helical" evidence="2">
    <location>
        <begin position="80"/>
        <end position="107"/>
    </location>
</feature>
<keyword evidence="2" id="KW-0812">Transmembrane</keyword>
<protein>
    <recommendedName>
        <fullName evidence="4">MFS transporter</fullName>
    </recommendedName>
</protein>
<dbReference type="AlphaFoldDB" id="A0A6K1QST1"/>
<reference evidence="3" key="1">
    <citation type="submission" date="2019-11" db="EMBL/GenBank/DDBJ databases">
        <authorList>
            <person name="Feng L."/>
        </authorList>
    </citation>
    <scope>NUCLEOTIDE SEQUENCE</scope>
    <source>
        <strain evidence="3">SaureusLFYP88</strain>
    </source>
</reference>
<evidence type="ECO:0000313" key="3">
    <source>
        <dbReference type="EMBL" id="VYU49250.1"/>
    </source>
</evidence>
<organism evidence="3">
    <name type="scientific">Staphylococcus aureus</name>
    <dbReference type="NCBI Taxonomy" id="1280"/>
    <lineage>
        <taxon>Bacteria</taxon>
        <taxon>Bacillati</taxon>
        <taxon>Bacillota</taxon>
        <taxon>Bacilli</taxon>
        <taxon>Bacillales</taxon>
        <taxon>Staphylococcaceae</taxon>
        <taxon>Staphylococcus</taxon>
    </lineage>
</organism>
<feature type="compositionally biased region" description="Basic and acidic residues" evidence="1">
    <location>
        <begin position="133"/>
        <end position="142"/>
    </location>
</feature>
<feature type="region of interest" description="Disordered" evidence="1">
    <location>
        <begin position="115"/>
        <end position="142"/>
    </location>
</feature>
<accession>A0A6K1QST1</accession>
<gene>
    <name evidence="3" type="ORF">SALFYP88_00311</name>
</gene>
<keyword evidence="2" id="KW-1133">Transmembrane helix</keyword>
<dbReference type="RefSeq" id="WP_001055592.1">
    <property type="nucleotide sequence ID" value="NZ_AP017891.1"/>
</dbReference>
<feature type="transmembrane region" description="Helical" evidence="2">
    <location>
        <begin position="12"/>
        <end position="36"/>
    </location>
</feature>
<sequence length="142" mass="15951">MNMDLIIGRIAIWIGIAVQMYYNVVIVSMTTFIIFINAEGASPEIAVLIALVIILILTLPPILTAINLENKMEVKGTLFIVYAIVAFCMFNYLSSMLWVACGIFLIWTKYSKDGSTGKNENEKVDIESTENQFESKDKITKE</sequence>